<keyword evidence="2" id="KW-0813">Transport</keyword>
<evidence type="ECO:0000256" key="8">
    <source>
        <dbReference type="SAM" id="Phobius"/>
    </source>
</evidence>
<dbReference type="RefSeq" id="WP_002587484.1">
    <property type="nucleotide sequence ID" value="NZ_AP031445.1"/>
</dbReference>
<feature type="transmembrane region" description="Helical" evidence="8">
    <location>
        <begin position="99"/>
        <end position="123"/>
    </location>
</feature>
<dbReference type="AlphaFoldDB" id="A0A1I0GBG8"/>
<evidence type="ECO:0000313" key="13">
    <source>
        <dbReference type="Proteomes" id="UP000182121"/>
    </source>
</evidence>
<keyword evidence="6 8" id="KW-1133">Transmembrane helix</keyword>
<evidence type="ECO:0000256" key="6">
    <source>
        <dbReference type="ARBA" id="ARBA00022989"/>
    </source>
</evidence>
<feature type="transmembrane region" description="Helical" evidence="8">
    <location>
        <begin position="160"/>
        <end position="180"/>
    </location>
</feature>
<dbReference type="EMBL" id="JAAISW010000020">
    <property type="protein sequence ID" value="NSJ44519.1"/>
    <property type="molecule type" value="Genomic_DNA"/>
</dbReference>
<name>A0A1I0GBG8_9FIRM</name>
<dbReference type="Proteomes" id="UP000719916">
    <property type="component" value="Unassembled WGS sequence"/>
</dbReference>
<dbReference type="GeneID" id="57961911"/>
<reference evidence="10" key="5">
    <citation type="submission" date="2020-02" db="EMBL/GenBank/DDBJ databases">
        <authorList>
            <person name="Littmann E."/>
            <person name="Sorbara M."/>
        </authorList>
    </citation>
    <scope>NUCLEOTIDE SEQUENCE</scope>
    <source>
        <strain evidence="10">MSK.2.26</strain>
    </source>
</reference>
<evidence type="ECO:0000256" key="5">
    <source>
        <dbReference type="ARBA" id="ARBA00022692"/>
    </source>
</evidence>
<dbReference type="EMBL" id="CP050964">
    <property type="protein sequence ID" value="QIX91215.1"/>
    <property type="molecule type" value="Genomic_DNA"/>
</dbReference>
<keyword evidence="3" id="KW-1003">Cell membrane</keyword>
<keyword evidence="5 8" id="KW-0812">Transmembrane</keyword>
<dbReference type="EMBL" id="FOIO01000018">
    <property type="protein sequence ID" value="SET68128.1"/>
    <property type="molecule type" value="Genomic_DNA"/>
</dbReference>
<dbReference type="CDD" id="cd06579">
    <property type="entry name" value="TM_PBP1_transp_AraH_like"/>
    <property type="match status" value="1"/>
</dbReference>
<evidence type="ECO:0000313" key="9">
    <source>
        <dbReference type="EMBL" id="GEA34988.1"/>
    </source>
</evidence>
<dbReference type="Proteomes" id="UP000315200">
    <property type="component" value="Unassembled WGS sequence"/>
</dbReference>
<dbReference type="GO" id="GO:0005886">
    <property type="term" value="C:plasma membrane"/>
    <property type="evidence" value="ECO:0007669"/>
    <property type="project" value="UniProtKB-SubCell"/>
</dbReference>
<evidence type="ECO:0000313" key="16">
    <source>
        <dbReference type="Proteomes" id="UP000719916"/>
    </source>
</evidence>
<evidence type="ECO:0000313" key="14">
    <source>
        <dbReference type="Proteomes" id="UP000315200"/>
    </source>
</evidence>
<reference evidence="10 16" key="4">
    <citation type="journal article" date="2020" name="Cell Host Microbe">
        <title>Functional and Genomic Variation between Human-Derived Isolates of Lachnospiraceae Reveals Inter- and Intra-Species Diversity.</title>
        <authorList>
            <person name="Sorbara M.T."/>
            <person name="Littmann E.R."/>
            <person name="Fontana E."/>
            <person name="Moody T.U."/>
            <person name="Kohout C.E."/>
            <person name="Gjonbalaj M."/>
            <person name="Eaton V."/>
            <person name="Seok R."/>
            <person name="Leiner I.M."/>
            <person name="Pamer E.G."/>
        </authorList>
    </citation>
    <scope>NUCLEOTIDE SEQUENCE [LARGE SCALE GENOMIC DNA]</scope>
    <source>
        <strain evidence="10 16">MSK.2.26</strain>
    </source>
</reference>
<evidence type="ECO:0000256" key="2">
    <source>
        <dbReference type="ARBA" id="ARBA00022448"/>
    </source>
</evidence>
<dbReference type="PANTHER" id="PTHR32196">
    <property type="entry name" value="ABC TRANSPORTER PERMEASE PROTEIN YPHD-RELATED-RELATED"/>
    <property type="match status" value="1"/>
</dbReference>
<comment type="subcellular location">
    <subcellularLocation>
        <location evidence="1">Cell membrane</location>
        <topology evidence="1">Multi-pass membrane protein</topology>
    </subcellularLocation>
</comment>
<dbReference type="Proteomes" id="UP000182121">
    <property type="component" value="Unassembled WGS sequence"/>
</dbReference>
<proteinExistence type="predicted"/>
<accession>A0A1I0GBG8</accession>
<evidence type="ECO:0000313" key="15">
    <source>
        <dbReference type="Proteomes" id="UP000501069"/>
    </source>
</evidence>
<protein>
    <submittedName>
        <fullName evidence="9 10">ABC transporter permease</fullName>
    </submittedName>
    <submittedName>
        <fullName evidence="12">Monosaccharide ABC transporter membrane protein, CUT2 family</fullName>
    </submittedName>
</protein>
<feature type="transmembrane region" description="Helical" evidence="8">
    <location>
        <begin position="15"/>
        <end position="33"/>
    </location>
</feature>
<evidence type="ECO:0000256" key="4">
    <source>
        <dbReference type="ARBA" id="ARBA00022519"/>
    </source>
</evidence>
<dbReference type="GO" id="GO:0022857">
    <property type="term" value="F:transmembrane transporter activity"/>
    <property type="evidence" value="ECO:0007669"/>
    <property type="project" value="InterPro"/>
</dbReference>
<feature type="transmembrane region" description="Helical" evidence="8">
    <location>
        <begin position="45"/>
        <end position="64"/>
    </location>
</feature>
<evidence type="ECO:0000313" key="11">
    <source>
        <dbReference type="EMBL" id="QIX91215.1"/>
    </source>
</evidence>
<keyword evidence="4" id="KW-0997">Cell inner membrane</keyword>
<evidence type="ECO:0000256" key="3">
    <source>
        <dbReference type="ARBA" id="ARBA00022475"/>
    </source>
</evidence>
<dbReference type="Pfam" id="PF02653">
    <property type="entry name" value="BPD_transp_2"/>
    <property type="match status" value="1"/>
</dbReference>
<reference evidence="12 13" key="1">
    <citation type="submission" date="2016-10" db="EMBL/GenBank/DDBJ databases">
        <authorList>
            <person name="Varghese N."/>
            <person name="Submissions S."/>
        </authorList>
    </citation>
    <scope>NUCLEOTIDE SEQUENCE [LARGE SCALE GENOMIC DNA]</scope>
    <source>
        <strain evidence="12 13">NLAE-zl-C196</strain>
    </source>
</reference>
<feature type="transmembrane region" description="Helical" evidence="8">
    <location>
        <begin position="129"/>
        <end position="148"/>
    </location>
</feature>
<evidence type="ECO:0000256" key="1">
    <source>
        <dbReference type="ARBA" id="ARBA00004651"/>
    </source>
</evidence>
<feature type="transmembrane region" description="Helical" evidence="8">
    <location>
        <begin position="209"/>
        <end position="230"/>
    </location>
</feature>
<organism evidence="12 13">
    <name type="scientific">Enterocloster clostridioformis</name>
    <dbReference type="NCBI Taxonomy" id="1531"/>
    <lineage>
        <taxon>Bacteria</taxon>
        <taxon>Bacillati</taxon>
        <taxon>Bacillota</taxon>
        <taxon>Clostridia</taxon>
        <taxon>Lachnospirales</taxon>
        <taxon>Lachnospiraceae</taxon>
        <taxon>Enterocloster</taxon>
    </lineage>
</organism>
<gene>
    <name evidence="9" type="ORF">Ccl03g_07010</name>
    <name evidence="11" type="ORF">FOC47_12145</name>
    <name evidence="10" type="ORF">G5B26_13230</name>
    <name evidence="12" type="ORF">SAMN05216521_101880</name>
</gene>
<dbReference type="InterPro" id="IPR001851">
    <property type="entry name" value="ABC_transp_permease"/>
</dbReference>
<evidence type="ECO:0000256" key="7">
    <source>
        <dbReference type="ARBA" id="ARBA00023136"/>
    </source>
</evidence>
<dbReference type="PANTHER" id="PTHR32196:SF21">
    <property type="entry name" value="ABC TRANSPORTER PERMEASE PROTEIN YPHD-RELATED"/>
    <property type="match status" value="1"/>
</dbReference>
<sequence length="319" mass="33100">MKAKRIFEEIRNSKVFYSLIGLIILVIFSAITAPNFRTVDNIITVFRQASVLLVLSAGLTAVLLTGGMDLSVGATAGFIGCICAQCIKNGVPIPAAFILGILIGLVVGVINGLLAGILPSFIATYGTNWVMSGLAVLVMQGAVIYDLPKGFTRIGVGYTGPVPNLIIIAAVVVALIYVLLQKTTYGRQVYAYGSNPMAAKYAAVPVKKIMLSAFMMCSMCAGLAGMLMTARLNAADAAMGDSYGLQTVAAVVVGGTSMLGGEGGVLGTVVGALILTIIVNVMNLKGISSYAQGLVIGIVIIAMVLFDTCSKRKQESKAT</sequence>
<feature type="transmembrane region" description="Helical" evidence="8">
    <location>
        <begin position="289"/>
        <end position="306"/>
    </location>
</feature>
<keyword evidence="7 8" id="KW-0472">Membrane</keyword>
<dbReference type="Proteomes" id="UP000501069">
    <property type="component" value="Chromosome"/>
</dbReference>
<dbReference type="EMBL" id="BJLB01000001">
    <property type="protein sequence ID" value="GEA34988.1"/>
    <property type="molecule type" value="Genomic_DNA"/>
</dbReference>
<reference evidence="11 15" key="3">
    <citation type="submission" date="2019-11" db="EMBL/GenBank/DDBJ databases">
        <title>FDA dAtabase for Regulatory Grade micrObial Sequences (FDA-ARGOS): Supporting development and validation of Infectious Disease Dx tests.</title>
        <authorList>
            <person name="Turner S."/>
            <person name="Byrd R."/>
            <person name="Tallon L."/>
            <person name="Sadzewicz L."/>
            <person name="Vavikolanu K."/>
            <person name="Mehta A."/>
            <person name="Aluvathingal J."/>
            <person name="Nadendla S."/>
            <person name="Myers T."/>
            <person name="Yan Y."/>
            <person name="Sichtig H."/>
        </authorList>
    </citation>
    <scope>NUCLEOTIDE SEQUENCE [LARGE SCALE GENOMIC DNA]</scope>
    <source>
        <strain evidence="11 15">FDAARGOS_739</strain>
    </source>
</reference>
<feature type="transmembrane region" description="Helical" evidence="8">
    <location>
        <begin position="265"/>
        <end position="282"/>
    </location>
</feature>
<evidence type="ECO:0000313" key="12">
    <source>
        <dbReference type="EMBL" id="SET68128.1"/>
    </source>
</evidence>
<evidence type="ECO:0000313" key="10">
    <source>
        <dbReference type="EMBL" id="NSJ44519.1"/>
    </source>
</evidence>
<reference evidence="9 14" key="2">
    <citation type="submission" date="2019-06" db="EMBL/GenBank/DDBJ databases">
        <title>Draft genome sequence of [Clostridium] clostridioforme NBRC 113352.</title>
        <authorList>
            <person name="Miura T."/>
            <person name="Furukawa M."/>
            <person name="Shimamura M."/>
            <person name="Ohyama Y."/>
            <person name="Yamazoe A."/>
            <person name="Kawasaki H."/>
        </authorList>
    </citation>
    <scope>NUCLEOTIDE SEQUENCE [LARGE SCALE GENOMIC DNA]</scope>
    <source>
        <strain evidence="9 14">NBRC 113352</strain>
    </source>
</reference>